<dbReference type="EMBL" id="CP035492">
    <property type="protein sequence ID" value="QAY67830.1"/>
    <property type="molecule type" value="Genomic_DNA"/>
</dbReference>
<dbReference type="Proteomes" id="UP000293568">
    <property type="component" value="Chromosome"/>
</dbReference>
<dbReference type="RefSeq" id="WP_129443013.1">
    <property type="nucleotide sequence ID" value="NZ_CP035492.1"/>
</dbReference>
<protein>
    <submittedName>
        <fullName evidence="1">DUF1573 domain-containing protein</fullName>
    </submittedName>
</protein>
<gene>
    <name evidence="1" type="ORF">ET464_16985</name>
</gene>
<organism evidence="1 2">
    <name type="scientific">Paenibacillus protaetiae</name>
    <dbReference type="NCBI Taxonomy" id="2509456"/>
    <lineage>
        <taxon>Bacteria</taxon>
        <taxon>Bacillati</taxon>
        <taxon>Bacillota</taxon>
        <taxon>Bacilli</taxon>
        <taxon>Bacillales</taxon>
        <taxon>Paenibacillaceae</taxon>
        <taxon>Paenibacillus</taxon>
    </lineage>
</organism>
<keyword evidence="2" id="KW-1185">Reference proteome</keyword>
<reference evidence="1 2" key="1">
    <citation type="submission" date="2019-01" db="EMBL/GenBank/DDBJ databases">
        <title>Genome sequencing of strain FW100M-2.</title>
        <authorList>
            <person name="Heo J."/>
            <person name="Kim S.-J."/>
            <person name="Kim J.-S."/>
            <person name="Hong S.-B."/>
            <person name="Kwon S.-W."/>
        </authorList>
    </citation>
    <scope>NUCLEOTIDE SEQUENCE [LARGE SCALE GENOMIC DNA]</scope>
    <source>
        <strain evidence="1 2">FW100M-2</strain>
    </source>
</reference>
<dbReference type="KEGG" id="pprt:ET464_16985"/>
<proteinExistence type="predicted"/>
<evidence type="ECO:0000313" key="1">
    <source>
        <dbReference type="EMBL" id="QAY67830.1"/>
    </source>
</evidence>
<dbReference type="OrthoDB" id="2988649at2"/>
<evidence type="ECO:0000313" key="2">
    <source>
        <dbReference type="Proteomes" id="UP000293568"/>
    </source>
</evidence>
<name>A0A4P6EWR2_9BACL</name>
<sequence length="131" mass="14776">MSTPTLDQYQTQVSELLLRHRSLMDVMSKFGQSGASVNRALSKAVTDCGCIELHARKQQYSNDLNLENAKITLESHLYGDLCENCRDVVKSELGRNLFYMAAMCNLLDIKLDEVVADEYNRCSTLGLFNMT</sequence>
<accession>A0A4P6EWR2</accession>
<dbReference type="AlphaFoldDB" id="A0A4P6EWR2"/>